<feature type="transmembrane region" description="Helical" evidence="1">
    <location>
        <begin position="29"/>
        <end position="50"/>
    </location>
</feature>
<dbReference type="AlphaFoldDB" id="A0A0L6UYJ4"/>
<dbReference type="EMBL" id="LAVV01008157">
    <property type="protein sequence ID" value="KNZ53603.1"/>
    <property type="molecule type" value="Genomic_DNA"/>
</dbReference>
<dbReference type="Proteomes" id="UP000037035">
    <property type="component" value="Unassembled WGS sequence"/>
</dbReference>
<reference evidence="2 3" key="1">
    <citation type="submission" date="2015-08" db="EMBL/GenBank/DDBJ databases">
        <title>Next Generation Sequencing and Analysis of the Genome of Puccinia sorghi L Schw, the Causal Agent of Maize Common Rust.</title>
        <authorList>
            <person name="Rochi L."/>
            <person name="Burguener G."/>
            <person name="Darino M."/>
            <person name="Turjanski A."/>
            <person name="Kreff E."/>
            <person name="Dieguez M.J."/>
            <person name="Sacco F."/>
        </authorList>
    </citation>
    <scope>NUCLEOTIDE SEQUENCE [LARGE SCALE GENOMIC DNA]</scope>
    <source>
        <strain evidence="2 3">RO10H11247</strain>
    </source>
</reference>
<proteinExistence type="predicted"/>
<keyword evidence="1" id="KW-0812">Transmembrane</keyword>
<dbReference type="VEuPathDB" id="FungiDB:VP01_318g1"/>
<evidence type="ECO:0000313" key="3">
    <source>
        <dbReference type="Proteomes" id="UP000037035"/>
    </source>
</evidence>
<protein>
    <submittedName>
        <fullName evidence="2">Uncharacterized protein</fullName>
    </submittedName>
</protein>
<organism evidence="2 3">
    <name type="scientific">Puccinia sorghi</name>
    <dbReference type="NCBI Taxonomy" id="27349"/>
    <lineage>
        <taxon>Eukaryota</taxon>
        <taxon>Fungi</taxon>
        <taxon>Dikarya</taxon>
        <taxon>Basidiomycota</taxon>
        <taxon>Pucciniomycotina</taxon>
        <taxon>Pucciniomycetes</taxon>
        <taxon>Pucciniales</taxon>
        <taxon>Pucciniaceae</taxon>
        <taxon>Puccinia</taxon>
    </lineage>
</organism>
<keyword evidence="1" id="KW-0472">Membrane</keyword>
<accession>A0A0L6UYJ4</accession>
<gene>
    <name evidence="2" type="ORF">VP01_318g1</name>
</gene>
<evidence type="ECO:0000256" key="1">
    <source>
        <dbReference type="SAM" id="Phobius"/>
    </source>
</evidence>
<sequence>MDETNRVYLSLLSSWVNLVYFDFRNTSLYYIIIGYLYGSIIMFLYSNFMLCCNLNLYVKHTNYLQIISNSLQVMNIGLIQPTFNTLTTKPMETTLQWHMPGKYHKWSPGDGNMGFNKCPPLFSSLTHWMMHHWFWWFAGPIWYTNWGLRSNFLKCGLFLHFNLAQVQFNKTLRKRTITPFYFKLLILWDKLVVAYQNPLIKVKISHFSLQKYRKKDLNEKKFWVFGSAVKLGFFLSIGHLSYIPHEEHLHSRKKGKDSDHFCFFPFIFCCINPFKTHQITFIQISGWKENSESYIQRRFKLHFQLCLNSGYGQLFLPLLRQKIKFFEKKCSSSGVMKEKHVLQ</sequence>
<feature type="transmembrane region" description="Helical" evidence="1">
    <location>
        <begin position="222"/>
        <end position="243"/>
    </location>
</feature>
<name>A0A0L6UYJ4_9BASI</name>
<keyword evidence="1" id="KW-1133">Transmembrane helix</keyword>
<evidence type="ECO:0000313" key="2">
    <source>
        <dbReference type="EMBL" id="KNZ53603.1"/>
    </source>
</evidence>
<comment type="caution">
    <text evidence="2">The sequence shown here is derived from an EMBL/GenBank/DDBJ whole genome shotgun (WGS) entry which is preliminary data.</text>
</comment>
<keyword evidence="3" id="KW-1185">Reference proteome</keyword>